<dbReference type="GeneID" id="115805024"/>
<evidence type="ECO:0000256" key="1">
    <source>
        <dbReference type="SAM" id="MobiDB-lite"/>
    </source>
</evidence>
<evidence type="ECO:0000313" key="2">
    <source>
        <dbReference type="Proteomes" id="UP000504632"/>
    </source>
</evidence>
<dbReference type="PANTHER" id="PTHR14652:SF2">
    <property type="entry name" value="TYPE 2 DNA TOPOISOMERASE 6 SUBUNIT B-LIKE"/>
    <property type="match status" value="1"/>
</dbReference>
<accession>A0A6J2UMQ4</accession>
<dbReference type="InterPro" id="IPR028040">
    <property type="entry name" value="TopoVIB-like"/>
</dbReference>
<protein>
    <submittedName>
        <fullName evidence="3">Type 2 DNA topoisomerase 6 subunit B-like</fullName>
    </submittedName>
</protein>
<dbReference type="RefSeq" id="XP_030621369.1">
    <property type="nucleotide sequence ID" value="XM_030765509.1"/>
</dbReference>
<dbReference type="OrthoDB" id="8810337at2759"/>
<sequence>MLDDIQASRPPVPGAAQSQKTKLRVIQRFLHRLSLVHSRVEILFKFKSIDYTYHHTFGGKAEARVSGMDQAIVMDSTRYGLCPFSRGPLPSCSRLHPVLGERVELSLSSEAVETGLCGEISFVPMATLGPCMAQYPNWPTRLSRIRVFVYGPCKMPLMRAAGEEPMSFLRKLAASLSWTELGLSGVHYTELQPNEDYPYADIEFLVETDVHPEREPEGSTVIRQEPKPECNHAIEQSITLFFLLQHNDPFQSQLSDFITSEEVLERHLDRLLWLNREKVQASLQSVLQNTLMSYKKRQMAKRKMQSALSVMLNSMTSVVSSSSSARFRTACLDYMRVQDTHELSASLRQSFQRITDSRFVPSCGCRAGKIEEGVNFHQNGSGTREDLVLKRAHQRGQTSCGSKKQCSEKTNVTPSSYCPSTSRMTIFLMQPSQSQHSHLGNTTPSSSSSGTSEFENEQVEKEWLQEIENIPEWD</sequence>
<dbReference type="AlphaFoldDB" id="A0A6J2UMQ4"/>
<dbReference type="InParanoid" id="A0A6J2UMQ4"/>
<organism evidence="2 3">
    <name type="scientific">Chanos chanos</name>
    <name type="common">Milkfish</name>
    <name type="synonym">Mugil chanos</name>
    <dbReference type="NCBI Taxonomy" id="29144"/>
    <lineage>
        <taxon>Eukaryota</taxon>
        <taxon>Metazoa</taxon>
        <taxon>Chordata</taxon>
        <taxon>Craniata</taxon>
        <taxon>Vertebrata</taxon>
        <taxon>Euteleostomi</taxon>
        <taxon>Actinopterygii</taxon>
        <taxon>Neopterygii</taxon>
        <taxon>Teleostei</taxon>
        <taxon>Ostariophysi</taxon>
        <taxon>Gonorynchiformes</taxon>
        <taxon>Chanidae</taxon>
        <taxon>Chanos</taxon>
    </lineage>
</organism>
<feature type="region of interest" description="Disordered" evidence="1">
    <location>
        <begin position="432"/>
        <end position="474"/>
    </location>
</feature>
<gene>
    <name evidence="3" type="primary">top6bl</name>
</gene>
<dbReference type="GO" id="GO:0042138">
    <property type="term" value="P:meiotic DNA double-strand break formation"/>
    <property type="evidence" value="ECO:0007669"/>
    <property type="project" value="InterPro"/>
</dbReference>
<dbReference type="Pfam" id="PF15091">
    <property type="entry name" value="DUF4554"/>
    <property type="match status" value="1"/>
</dbReference>
<proteinExistence type="predicted"/>
<dbReference type="CTD" id="79703"/>
<name>A0A6J2UMQ4_CHACN</name>
<reference evidence="3" key="1">
    <citation type="submission" date="2025-08" db="UniProtKB">
        <authorList>
            <consortium name="RefSeq"/>
        </authorList>
    </citation>
    <scope>IDENTIFICATION</scope>
</reference>
<dbReference type="PANTHER" id="PTHR14652">
    <property type="entry name" value="TYPE 2 DNA TOPOISOMERASE 6 SUBUNIT B-LIKE"/>
    <property type="match status" value="1"/>
</dbReference>
<keyword evidence="2" id="KW-1185">Reference proteome</keyword>
<feature type="compositionally biased region" description="Low complexity" evidence="1">
    <location>
        <begin position="442"/>
        <end position="452"/>
    </location>
</feature>
<dbReference type="Proteomes" id="UP000504632">
    <property type="component" value="Chromosome 2"/>
</dbReference>
<evidence type="ECO:0000313" key="3">
    <source>
        <dbReference type="RefSeq" id="XP_030621369.1"/>
    </source>
</evidence>
<feature type="compositionally biased region" description="Polar residues" evidence="1">
    <location>
        <begin position="432"/>
        <end position="441"/>
    </location>
</feature>